<dbReference type="EMBL" id="CAJVPS010001416">
    <property type="protein sequence ID" value="CAG8537014.1"/>
    <property type="molecule type" value="Genomic_DNA"/>
</dbReference>
<feature type="non-terminal residue" evidence="2">
    <location>
        <position position="1"/>
    </location>
</feature>
<name>A0A9N9AQ80_9GLOM</name>
<feature type="compositionally biased region" description="Acidic residues" evidence="1">
    <location>
        <begin position="176"/>
        <end position="187"/>
    </location>
</feature>
<evidence type="ECO:0000313" key="3">
    <source>
        <dbReference type="Proteomes" id="UP000789508"/>
    </source>
</evidence>
<reference evidence="2" key="1">
    <citation type="submission" date="2021-06" db="EMBL/GenBank/DDBJ databases">
        <authorList>
            <person name="Kallberg Y."/>
            <person name="Tangrot J."/>
            <person name="Rosling A."/>
        </authorList>
    </citation>
    <scope>NUCLEOTIDE SEQUENCE</scope>
    <source>
        <strain evidence="2">FL130A</strain>
    </source>
</reference>
<comment type="caution">
    <text evidence="2">The sequence shown here is derived from an EMBL/GenBank/DDBJ whole genome shotgun (WGS) entry which is preliminary data.</text>
</comment>
<accession>A0A9N9AQ80</accession>
<dbReference type="Proteomes" id="UP000789508">
    <property type="component" value="Unassembled WGS sequence"/>
</dbReference>
<feature type="region of interest" description="Disordered" evidence="1">
    <location>
        <begin position="159"/>
        <end position="233"/>
    </location>
</feature>
<gene>
    <name evidence="2" type="ORF">ALEPTO_LOCUS5220</name>
</gene>
<sequence length="288" mass="33414">QPRQKLQNMEDLSFWIRSPTKTDSAAAISSASSKPTTPSPSPFKTATTIAAPTTTVIDHIVHFTQQCNKQDEHVGFEEKEDQCEDDMFEHGIEESAKIQHRYLELSPSVFSKSLENERKLESKQKEKEQQKSLEETPINTTILNLEKPYENIYVSIPCLADLPDHPRPPKRKAKDIEEDDEYGEYGENDSANDNIDDDIAYNISNNQSNDNSNNIQSNNNNNEGRNNSNNRRPRKKLKLMNAQEMHLTALEEAEERREVEEIVIQEDLEHLHEFNFLELIEWMWDYYS</sequence>
<feature type="region of interest" description="Disordered" evidence="1">
    <location>
        <begin position="24"/>
        <end position="47"/>
    </location>
</feature>
<protein>
    <submittedName>
        <fullName evidence="2">11485_t:CDS:1</fullName>
    </submittedName>
</protein>
<evidence type="ECO:0000313" key="2">
    <source>
        <dbReference type="EMBL" id="CAG8537014.1"/>
    </source>
</evidence>
<feature type="compositionally biased region" description="Low complexity" evidence="1">
    <location>
        <begin position="200"/>
        <end position="230"/>
    </location>
</feature>
<evidence type="ECO:0000256" key="1">
    <source>
        <dbReference type="SAM" id="MobiDB-lite"/>
    </source>
</evidence>
<organism evidence="2 3">
    <name type="scientific">Ambispora leptoticha</name>
    <dbReference type="NCBI Taxonomy" id="144679"/>
    <lineage>
        <taxon>Eukaryota</taxon>
        <taxon>Fungi</taxon>
        <taxon>Fungi incertae sedis</taxon>
        <taxon>Mucoromycota</taxon>
        <taxon>Glomeromycotina</taxon>
        <taxon>Glomeromycetes</taxon>
        <taxon>Archaeosporales</taxon>
        <taxon>Ambisporaceae</taxon>
        <taxon>Ambispora</taxon>
    </lineage>
</organism>
<keyword evidence="3" id="KW-1185">Reference proteome</keyword>
<proteinExistence type="predicted"/>
<dbReference type="AlphaFoldDB" id="A0A9N9AQ80"/>